<comment type="caution">
    <text evidence="1">The sequence shown here is derived from an EMBL/GenBank/DDBJ whole genome shotgun (WGS) entry which is preliminary data.</text>
</comment>
<proteinExistence type="predicted"/>
<evidence type="ECO:0000313" key="2">
    <source>
        <dbReference type="Proteomes" id="UP000541426"/>
    </source>
</evidence>
<dbReference type="Proteomes" id="UP000541426">
    <property type="component" value="Unassembled WGS sequence"/>
</dbReference>
<protein>
    <submittedName>
        <fullName evidence="1">Uncharacterized protein</fullName>
    </submittedName>
</protein>
<evidence type="ECO:0000313" key="1">
    <source>
        <dbReference type="EMBL" id="MBB3985395.1"/>
    </source>
</evidence>
<sequence>MAVIPCPYLGIFRGRPGKTVAMKRRIKALIDRAILGRQKQALMEEFRSDIAKDATKFISRPVRCSAPCPLTECGAQTSHGQLTLTVVAPRNVEHQSNAGRC</sequence>
<name>A0A7W6DRJ1_9RHOB</name>
<gene>
    <name evidence="1" type="ORF">GGQ68_001724</name>
</gene>
<dbReference type="EMBL" id="JACIEJ010000003">
    <property type="protein sequence ID" value="MBB3985395.1"/>
    <property type="molecule type" value="Genomic_DNA"/>
</dbReference>
<organism evidence="1 2">
    <name type="scientific">Sagittula marina</name>
    <dbReference type="NCBI Taxonomy" id="943940"/>
    <lineage>
        <taxon>Bacteria</taxon>
        <taxon>Pseudomonadati</taxon>
        <taxon>Pseudomonadota</taxon>
        <taxon>Alphaproteobacteria</taxon>
        <taxon>Rhodobacterales</taxon>
        <taxon>Roseobacteraceae</taxon>
        <taxon>Sagittula</taxon>
    </lineage>
</organism>
<keyword evidence="2" id="KW-1185">Reference proteome</keyword>
<reference evidence="1 2" key="1">
    <citation type="submission" date="2020-08" db="EMBL/GenBank/DDBJ databases">
        <title>Genomic Encyclopedia of Type Strains, Phase IV (KMG-IV): sequencing the most valuable type-strain genomes for metagenomic binning, comparative biology and taxonomic classification.</title>
        <authorList>
            <person name="Goeker M."/>
        </authorList>
    </citation>
    <scope>NUCLEOTIDE SEQUENCE [LARGE SCALE GENOMIC DNA]</scope>
    <source>
        <strain evidence="1 2">DSM 102235</strain>
    </source>
</reference>
<dbReference type="AlphaFoldDB" id="A0A7W6DRJ1"/>
<accession>A0A7W6DRJ1</accession>